<name>V6F7J5_MAGGM</name>
<proteinExistence type="predicted"/>
<protein>
    <submittedName>
        <fullName evidence="2">Uncharacterized protein</fullName>
    </submittedName>
</protein>
<dbReference type="KEGG" id="mgy:MGMSRv2__3051"/>
<evidence type="ECO:0000313" key="2">
    <source>
        <dbReference type="EMBL" id="CDL00266.1"/>
    </source>
</evidence>
<keyword evidence="3" id="KW-1185">Reference proteome</keyword>
<feature type="region of interest" description="Disordered" evidence="1">
    <location>
        <begin position="436"/>
        <end position="488"/>
    </location>
</feature>
<evidence type="ECO:0000256" key="1">
    <source>
        <dbReference type="SAM" id="MobiDB-lite"/>
    </source>
</evidence>
<reference evidence="2 3" key="1">
    <citation type="journal article" date="2014" name="Genome Announc.">
        <title>Complete genome sequence of Magnetospirillum gryphiswaldense MSR-1.</title>
        <authorList>
            <person name="Wang X."/>
            <person name="Wang Q."/>
            <person name="Zhang W."/>
            <person name="Wang Y."/>
            <person name="Li L."/>
            <person name="Wen T."/>
            <person name="Zhang T."/>
            <person name="Zhang Y."/>
            <person name="Xu J."/>
            <person name="Hu J."/>
            <person name="Li S."/>
            <person name="Liu L."/>
            <person name="Liu J."/>
            <person name="Jiang W."/>
            <person name="Tian J."/>
            <person name="Li Y."/>
            <person name="Schuler D."/>
            <person name="Wang L."/>
            <person name="Li J."/>
        </authorList>
    </citation>
    <scope>NUCLEOTIDE SEQUENCE [LARGE SCALE GENOMIC DNA]</scope>
    <source>
        <strain evidence="3">DSM 6361 / JCM 21280 / NBRC 15271 / MSR-1</strain>
    </source>
</reference>
<dbReference type="EMBL" id="HG794546">
    <property type="protein sequence ID" value="CDL00266.1"/>
    <property type="molecule type" value="Genomic_DNA"/>
</dbReference>
<dbReference type="HOGENOM" id="CLU_547355_0_0_5"/>
<dbReference type="AlphaFoldDB" id="V6F7J5"/>
<feature type="compositionally biased region" description="Basic and acidic residues" evidence="1">
    <location>
        <begin position="454"/>
        <end position="472"/>
    </location>
</feature>
<evidence type="ECO:0000313" key="3">
    <source>
        <dbReference type="Proteomes" id="UP000018922"/>
    </source>
</evidence>
<gene>
    <name evidence="2" type="ordered locus">MGMSRv2__3051</name>
</gene>
<dbReference type="eggNOG" id="COG1061">
    <property type="taxonomic scope" value="Bacteria"/>
</dbReference>
<organism evidence="2 3">
    <name type="scientific">Magnetospirillum gryphiswaldense (strain DSM 6361 / JCM 21280 / NBRC 15271 / MSR-1)</name>
    <dbReference type="NCBI Taxonomy" id="431944"/>
    <lineage>
        <taxon>Bacteria</taxon>
        <taxon>Pseudomonadati</taxon>
        <taxon>Pseudomonadota</taxon>
        <taxon>Alphaproteobacteria</taxon>
        <taxon>Rhodospirillales</taxon>
        <taxon>Rhodospirillaceae</taxon>
        <taxon>Magnetospirillum</taxon>
    </lineage>
</organism>
<sequence length="488" mass="54863">MHFLYDDRESGAGKTFSMFRYLIDSPGIYLIAVPRVDLIMEHELAFRAMPGNGAMVVKSICSKSGTFSVPCEIKRTMQSWLELGISHGGIFISHEALNLVDWSLPSLQANRWVLFIDESPCPWSYYNRRHPITNTHVQEMLAWSELPISGDKEEDESLKKYVQVSLSAKGEALATSGIDDLAPAYASLLNTIRHGKTAVGNRSFFEPTGKKNSSTLSVFSVTDPHRFAVFSSVTILSANFRHTFAYLLWNSDAVTFSPHPVLQANRRRAVPLSARTRIFSFGPKDASINWFKEQCQPLKAAGEWLATHINRPAYYTLNGHKEIVDPIRSRHWEKVAPIAIGSNRLTDITAAAWLVSLKAKPLEYATIRSVFGITRDQFDRAREHEALYQFALRSNLRDFNSATPVDLYVVSDRQAKYLCDVLGVAGFEQVGVNLPQSEKPATDAAPIGRPPKHQTAEERLEAQRKSKRESAQRTRAQQRINQQQQKAA</sequence>
<accession>V6F7J5</accession>
<dbReference type="Proteomes" id="UP000018922">
    <property type="component" value="Chromosome I"/>
</dbReference>
<dbReference type="STRING" id="1430440.MGMSRv2__3051"/>
<feature type="compositionally biased region" description="Low complexity" evidence="1">
    <location>
        <begin position="473"/>
        <end position="488"/>
    </location>
</feature>